<dbReference type="InterPro" id="IPR029052">
    <property type="entry name" value="Metallo-depent_PP-like"/>
</dbReference>
<dbReference type="InterPro" id="IPR004843">
    <property type="entry name" value="Calcineurin-like_PHP"/>
</dbReference>
<evidence type="ECO:0000313" key="3">
    <source>
        <dbReference type="Proteomes" id="UP001235269"/>
    </source>
</evidence>
<dbReference type="InterPro" id="IPR006179">
    <property type="entry name" value="5_nucleotidase/apyrase"/>
</dbReference>
<dbReference type="RefSeq" id="WP_307159638.1">
    <property type="nucleotide sequence ID" value="NZ_JAUSWH010000015.1"/>
</dbReference>
<dbReference type="SUPFAM" id="SSF56300">
    <property type="entry name" value="Metallo-dependent phosphatases"/>
    <property type="match status" value="1"/>
</dbReference>
<feature type="domain" description="Calcineurin-like phosphoesterase" evidence="1">
    <location>
        <begin position="7"/>
        <end position="80"/>
    </location>
</feature>
<dbReference type="PANTHER" id="PTHR11575">
    <property type="entry name" value="5'-NUCLEOTIDASE-RELATED"/>
    <property type="match status" value="1"/>
</dbReference>
<dbReference type="Pfam" id="PF00149">
    <property type="entry name" value="Metallophos"/>
    <property type="match status" value="1"/>
</dbReference>
<comment type="caution">
    <text evidence="2">The sequence shown here is derived from an EMBL/GenBank/DDBJ whole genome shotgun (WGS) entry which is preliminary data.</text>
</comment>
<name>A0ABU0IGW4_9HYPH</name>
<proteinExistence type="predicted"/>
<sequence length="122" mass="13322">MTVDATLTILQINDVHGYLEPHQELVWEPQGPSFSILGGFARLSTAIKAIRAETMNDILLLDNGDMFHGTFPAVSSMGLALVPAANALGIDAMTAHWEFAWGPEHFERLAEELSYPVLALNC</sequence>
<dbReference type="EMBL" id="JAUSWH010000015">
    <property type="protein sequence ID" value="MDQ0457467.1"/>
    <property type="molecule type" value="Genomic_DNA"/>
</dbReference>
<organism evidence="2 3">
    <name type="scientific">Rhizobium paknamense</name>
    <dbReference type="NCBI Taxonomy" id="1206817"/>
    <lineage>
        <taxon>Bacteria</taxon>
        <taxon>Pseudomonadati</taxon>
        <taxon>Pseudomonadota</taxon>
        <taxon>Alphaproteobacteria</taxon>
        <taxon>Hyphomicrobiales</taxon>
        <taxon>Rhizobiaceae</taxon>
        <taxon>Rhizobium/Agrobacterium group</taxon>
        <taxon>Rhizobium</taxon>
    </lineage>
</organism>
<accession>A0ABU0IGW4</accession>
<keyword evidence="3" id="KW-1185">Reference proteome</keyword>
<evidence type="ECO:0000259" key="1">
    <source>
        <dbReference type="Pfam" id="PF00149"/>
    </source>
</evidence>
<protein>
    <submittedName>
        <fullName evidence="2">2',3'-cyclic-nucleotide 2'-phosphodiesterase (5'-nucleotidase family)</fullName>
    </submittedName>
</protein>
<dbReference type="PANTHER" id="PTHR11575:SF24">
    <property type="entry name" value="5'-NUCLEOTIDASE"/>
    <property type="match status" value="1"/>
</dbReference>
<dbReference type="Gene3D" id="3.60.21.10">
    <property type="match status" value="1"/>
</dbReference>
<gene>
    <name evidence="2" type="ORF">QO005_003825</name>
</gene>
<evidence type="ECO:0000313" key="2">
    <source>
        <dbReference type="EMBL" id="MDQ0457467.1"/>
    </source>
</evidence>
<dbReference type="Proteomes" id="UP001235269">
    <property type="component" value="Unassembled WGS sequence"/>
</dbReference>
<reference evidence="2 3" key="1">
    <citation type="submission" date="2023-07" db="EMBL/GenBank/DDBJ databases">
        <title>Genomic Encyclopedia of Type Strains, Phase IV (KMG-IV): sequencing the most valuable type-strain genomes for metagenomic binning, comparative biology and taxonomic classification.</title>
        <authorList>
            <person name="Goeker M."/>
        </authorList>
    </citation>
    <scope>NUCLEOTIDE SEQUENCE [LARGE SCALE GENOMIC DNA]</scope>
    <source>
        <strain evidence="2 3">DSM 100301</strain>
    </source>
</reference>